<dbReference type="InterPro" id="IPR036890">
    <property type="entry name" value="HATPase_C_sf"/>
</dbReference>
<dbReference type="CDD" id="cd16936">
    <property type="entry name" value="HATPase_RsbW-like"/>
    <property type="match status" value="1"/>
</dbReference>
<name>A0ABR9JRP9_9ACTN</name>
<sequence>MITDELTDAIYLEPTKQAPEQARRFLSERLTEWDVDDFNGRLIVSELVTNSYVHGAGTIVVRVFRDEQNGLPKVEVWDEGANLPVVRPPNYASISGRGLVMVAALATDWGVRPFPGGGKAVWALLPT</sequence>
<evidence type="ECO:0000313" key="4">
    <source>
        <dbReference type="Proteomes" id="UP000627838"/>
    </source>
</evidence>
<organism evidence="3 4">
    <name type="scientific">Actinomadura algeriensis</name>
    <dbReference type="NCBI Taxonomy" id="1679523"/>
    <lineage>
        <taxon>Bacteria</taxon>
        <taxon>Bacillati</taxon>
        <taxon>Actinomycetota</taxon>
        <taxon>Actinomycetes</taxon>
        <taxon>Streptosporangiales</taxon>
        <taxon>Thermomonosporaceae</taxon>
        <taxon>Actinomadura</taxon>
    </lineage>
</organism>
<keyword evidence="1" id="KW-0418">Kinase</keyword>
<dbReference type="EMBL" id="JADBDZ010000001">
    <property type="protein sequence ID" value="MBE1533230.1"/>
    <property type="molecule type" value="Genomic_DNA"/>
</dbReference>
<dbReference type="InterPro" id="IPR003594">
    <property type="entry name" value="HATPase_dom"/>
</dbReference>
<evidence type="ECO:0000259" key="2">
    <source>
        <dbReference type="Pfam" id="PF13581"/>
    </source>
</evidence>
<protein>
    <submittedName>
        <fullName evidence="3">Anti-sigma regulatory factor (Ser/Thr protein kinase)</fullName>
    </submittedName>
</protein>
<dbReference type="InterPro" id="IPR050267">
    <property type="entry name" value="Anti-sigma-factor_SerPK"/>
</dbReference>
<keyword evidence="1" id="KW-0723">Serine/threonine-protein kinase</keyword>
<accession>A0ABR9JRP9</accession>
<dbReference type="Gene3D" id="3.30.565.10">
    <property type="entry name" value="Histidine kinase-like ATPase, C-terminal domain"/>
    <property type="match status" value="1"/>
</dbReference>
<dbReference type="RefSeq" id="WP_192759815.1">
    <property type="nucleotide sequence ID" value="NZ_JADBDZ010000001.1"/>
</dbReference>
<evidence type="ECO:0000256" key="1">
    <source>
        <dbReference type="ARBA" id="ARBA00022527"/>
    </source>
</evidence>
<keyword evidence="4" id="KW-1185">Reference proteome</keyword>
<proteinExistence type="predicted"/>
<dbReference type="PANTHER" id="PTHR35526:SF3">
    <property type="entry name" value="ANTI-SIGMA-F FACTOR RSBW"/>
    <property type="match status" value="1"/>
</dbReference>
<keyword evidence="1" id="KW-0808">Transferase</keyword>
<comment type="caution">
    <text evidence="3">The sequence shown here is derived from an EMBL/GenBank/DDBJ whole genome shotgun (WGS) entry which is preliminary data.</text>
</comment>
<dbReference type="Pfam" id="PF13581">
    <property type="entry name" value="HATPase_c_2"/>
    <property type="match status" value="1"/>
</dbReference>
<gene>
    <name evidence="3" type="ORF">H4W34_003063</name>
</gene>
<dbReference type="Proteomes" id="UP000627838">
    <property type="component" value="Unassembled WGS sequence"/>
</dbReference>
<reference evidence="3 4" key="1">
    <citation type="submission" date="2020-10" db="EMBL/GenBank/DDBJ databases">
        <title>Sequencing the genomes of 1000 actinobacteria strains.</title>
        <authorList>
            <person name="Klenk H.-P."/>
        </authorList>
    </citation>
    <scope>NUCLEOTIDE SEQUENCE [LARGE SCALE GENOMIC DNA]</scope>
    <source>
        <strain evidence="3 4">DSM 46744</strain>
    </source>
</reference>
<dbReference type="PANTHER" id="PTHR35526">
    <property type="entry name" value="ANTI-SIGMA-F FACTOR RSBW-RELATED"/>
    <property type="match status" value="1"/>
</dbReference>
<feature type="domain" description="Histidine kinase/HSP90-like ATPase" evidence="2">
    <location>
        <begin position="21"/>
        <end position="121"/>
    </location>
</feature>
<dbReference type="SUPFAM" id="SSF55874">
    <property type="entry name" value="ATPase domain of HSP90 chaperone/DNA topoisomerase II/histidine kinase"/>
    <property type="match status" value="1"/>
</dbReference>
<evidence type="ECO:0000313" key="3">
    <source>
        <dbReference type="EMBL" id="MBE1533230.1"/>
    </source>
</evidence>